<dbReference type="InterPro" id="IPR050385">
    <property type="entry name" value="Archaeal_FAD_synthase"/>
</dbReference>
<dbReference type="PANTHER" id="PTHR43793">
    <property type="entry name" value="FAD SYNTHASE"/>
    <property type="match status" value="1"/>
</dbReference>
<evidence type="ECO:0000259" key="3">
    <source>
        <dbReference type="Pfam" id="PF01467"/>
    </source>
</evidence>
<dbReference type="AlphaFoldDB" id="A0A7C5YWX8"/>
<dbReference type="SUPFAM" id="SSF52374">
    <property type="entry name" value="Nucleotidylyl transferase"/>
    <property type="match status" value="1"/>
</dbReference>
<evidence type="ECO:0000259" key="4">
    <source>
        <dbReference type="Pfam" id="PF04010"/>
    </source>
</evidence>
<dbReference type="PANTHER" id="PTHR43793:SF1">
    <property type="entry name" value="FAD SYNTHASE"/>
    <property type="match status" value="1"/>
</dbReference>
<protein>
    <submittedName>
        <fullName evidence="5">Cytidylyltransferase family protein</fullName>
    </submittedName>
</protein>
<comment type="caution">
    <text evidence="5">The sequence shown here is derived from an EMBL/GenBank/DDBJ whole genome shotgun (WGS) entry which is preliminary data.</text>
</comment>
<organism evidence="5">
    <name type="scientific">Ignisphaera aggregans</name>
    <dbReference type="NCBI Taxonomy" id="334771"/>
    <lineage>
        <taxon>Archaea</taxon>
        <taxon>Thermoproteota</taxon>
        <taxon>Thermoprotei</taxon>
        <taxon>Desulfurococcales</taxon>
        <taxon>Desulfurococcaceae</taxon>
        <taxon>Ignisphaera</taxon>
    </lineage>
</organism>
<dbReference type="SUPFAM" id="SSF158372">
    <property type="entry name" value="AF1782-like"/>
    <property type="match status" value="1"/>
</dbReference>
<gene>
    <name evidence="5" type="ORF">ENL47_01500</name>
</gene>
<sequence length="221" mass="25646">MDPCDRLAKYLAMFKESLKTLKIIDASSSKIVDLALSYFMDSRYYFEKRDCITGLVTISYAEGILDALKSLNIIEWSWQKPRERIILAAGSFDIIHPGHIEFLKWASSLGDKLYVVVSRDENYRRFKGSNPVFKEDERLYIVNSIRYIYKAFLGSTEDIMESVESVKPDVIALGYDQLKDFDFSKEINVRGLNIEIIRMNNRIGVYSSSNIKNRICNEWCK</sequence>
<keyword evidence="1 5" id="KW-0808">Transferase</keyword>
<feature type="domain" description="DUF357" evidence="4">
    <location>
        <begin position="9"/>
        <end position="73"/>
    </location>
</feature>
<evidence type="ECO:0000313" key="5">
    <source>
        <dbReference type="EMBL" id="HHR95513.1"/>
    </source>
</evidence>
<dbReference type="EMBL" id="DRUB01000029">
    <property type="protein sequence ID" value="HHR95513.1"/>
    <property type="molecule type" value="Genomic_DNA"/>
</dbReference>
<dbReference type="Pfam" id="PF01467">
    <property type="entry name" value="CTP_transf_like"/>
    <property type="match status" value="1"/>
</dbReference>
<evidence type="ECO:0000256" key="2">
    <source>
        <dbReference type="ARBA" id="ARBA00022695"/>
    </source>
</evidence>
<dbReference type="Gene3D" id="1.20.1270.90">
    <property type="entry name" value="AF1782-like"/>
    <property type="match status" value="1"/>
</dbReference>
<name>A0A7C5YWX8_9CREN</name>
<dbReference type="NCBIfam" id="TIGR00125">
    <property type="entry name" value="cyt_tran_rel"/>
    <property type="match status" value="1"/>
</dbReference>
<dbReference type="Gene3D" id="3.40.50.620">
    <property type="entry name" value="HUPs"/>
    <property type="match status" value="1"/>
</dbReference>
<dbReference type="GO" id="GO:0016779">
    <property type="term" value="F:nucleotidyltransferase activity"/>
    <property type="evidence" value="ECO:0007669"/>
    <property type="project" value="UniProtKB-KW"/>
</dbReference>
<keyword evidence="2 5" id="KW-0548">Nucleotidyltransferase</keyword>
<dbReference type="InterPro" id="IPR004821">
    <property type="entry name" value="Cyt_trans-like"/>
</dbReference>
<dbReference type="InterPro" id="IPR023140">
    <property type="entry name" value="DUF357"/>
</dbReference>
<dbReference type="InterPro" id="IPR036809">
    <property type="entry name" value="AF1782-like_sf"/>
</dbReference>
<proteinExistence type="predicted"/>
<feature type="domain" description="Cytidyltransferase-like" evidence="3">
    <location>
        <begin position="87"/>
        <end position="214"/>
    </location>
</feature>
<evidence type="ECO:0000256" key="1">
    <source>
        <dbReference type="ARBA" id="ARBA00022679"/>
    </source>
</evidence>
<accession>A0A7C5YWX8</accession>
<dbReference type="InterPro" id="IPR014729">
    <property type="entry name" value="Rossmann-like_a/b/a_fold"/>
</dbReference>
<dbReference type="Pfam" id="PF04010">
    <property type="entry name" value="DUF357"/>
    <property type="match status" value="1"/>
</dbReference>
<reference evidence="5" key="1">
    <citation type="journal article" date="2020" name="mSystems">
        <title>Genome- and Community-Level Interaction Insights into Carbon Utilization and Element Cycling Functions of Hydrothermarchaeota in Hydrothermal Sediment.</title>
        <authorList>
            <person name="Zhou Z."/>
            <person name="Liu Y."/>
            <person name="Xu W."/>
            <person name="Pan J."/>
            <person name="Luo Z.H."/>
            <person name="Li M."/>
        </authorList>
    </citation>
    <scope>NUCLEOTIDE SEQUENCE [LARGE SCALE GENOMIC DNA]</scope>
    <source>
        <strain evidence="5">SpSt-1</strain>
    </source>
</reference>